<accession>A0ABZ2TQU7</accession>
<proteinExistence type="predicted"/>
<dbReference type="RefSeq" id="WP_340932873.1">
    <property type="nucleotide sequence ID" value="NZ_CP150496.1"/>
</dbReference>
<dbReference type="Proteomes" id="UP001491088">
    <property type="component" value="Chromosome"/>
</dbReference>
<evidence type="ECO:0000313" key="2">
    <source>
        <dbReference type="Proteomes" id="UP001491088"/>
    </source>
</evidence>
<name>A0ABZ2TQU7_9FLAO</name>
<protein>
    <submittedName>
        <fullName evidence="1">Uncharacterized protein</fullName>
    </submittedName>
</protein>
<reference evidence="1 2" key="1">
    <citation type="submission" date="2024-03" db="EMBL/GenBank/DDBJ databases">
        <authorList>
            <person name="Cao K."/>
        </authorList>
    </citation>
    <scope>NUCLEOTIDE SEQUENCE [LARGE SCALE GENOMIC DNA]</scope>
    <source>
        <strain evidence="1 2">MCCC 1K00696</strain>
    </source>
</reference>
<keyword evidence="2" id="KW-1185">Reference proteome</keyword>
<evidence type="ECO:0000313" key="1">
    <source>
        <dbReference type="EMBL" id="WYW55400.1"/>
    </source>
</evidence>
<sequence length="196" mass="22684">MQAKWYFSTFFLIFIYFGAFQEQVSLPNQEIVLEFVDANINEKDIENSIAEVKEKLLKVGITNIVIHKSETSTLKISYFSKVDIKNIREILSKENKLLLNTNSPYKNSTNYNFDVYELNDATQLSNVDKKFVFEIKYNSDRFTTVNYSALIKNLESSTAEQLYKTAYKVNKDNPFTKDKASCKEPEVRAGPKSYLS</sequence>
<dbReference type="EMBL" id="CP150496">
    <property type="protein sequence ID" value="WYW55400.1"/>
    <property type="molecule type" value="Genomic_DNA"/>
</dbReference>
<gene>
    <name evidence="1" type="ORF">WG950_12785</name>
</gene>
<organism evidence="1 2">
    <name type="scientific">Polaribacter marinaquae</name>
    <dbReference type="NCBI Taxonomy" id="1642819"/>
    <lineage>
        <taxon>Bacteria</taxon>
        <taxon>Pseudomonadati</taxon>
        <taxon>Bacteroidota</taxon>
        <taxon>Flavobacteriia</taxon>
        <taxon>Flavobacteriales</taxon>
        <taxon>Flavobacteriaceae</taxon>
    </lineage>
</organism>